<keyword evidence="4 7" id="KW-0418">Kinase</keyword>
<sequence length="286" mass="31287">MNGCKRVAAIQDLSGLGRCSLTVIIPTLSAMGVQVCPVPTAVLSAHTGYSEFVIRDLTDFIHPALEHYKRMNTHFDCIYSGFLASAEQIDHCLEFFSAYPDALKVVDPVMGDDGKSYATYTGELCKRMGELVEVADIITPNITEAAILLGEEYPSMPLGSSDAKSWLVRLSGQGERTVVITSVNLAGGGMHTIGYDRDTNSFWKIRNDYVRGAHYSGTGDIFASVLIGSLLKGDSLPIAMNRATAFAELNVKVTYSYQQPWTEGLMLESQLPWLTSYQQLDGYSVL</sequence>
<evidence type="ECO:0000256" key="2">
    <source>
        <dbReference type="ARBA" id="ARBA00022679"/>
    </source>
</evidence>
<dbReference type="Gene3D" id="3.40.1190.20">
    <property type="match status" value="1"/>
</dbReference>
<evidence type="ECO:0000256" key="5">
    <source>
        <dbReference type="ARBA" id="ARBA00022840"/>
    </source>
</evidence>
<evidence type="ECO:0000256" key="4">
    <source>
        <dbReference type="ARBA" id="ARBA00022777"/>
    </source>
</evidence>
<evidence type="ECO:0000313" key="7">
    <source>
        <dbReference type="EMBL" id="EXM39007.1"/>
    </source>
</evidence>
<gene>
    <name evidence="7" type="ORF">RASY3_11950</name>
</gene>
<feature type="domain" description="Pyridoxamine kinase/Phosphomethylpyrimidine kinase" evidence="6">
    <location>
        <begin position="26"/>
        <end position="252"/>
    </location>
</feature>
<dbReference type="InterPro" id="IPR004625">
    <property type="entry name" value="PyrdxlKinase"/>
</dbReference>
<dbReference type="GO" id="GO:0005829">
    <property type="term" value="C:cytosol"/>
    <property type="evidence" value="ECO:0007669"/>
    <property type="project" value="TreeGrafter"/>
</dbReference>
<dbReference type="EMBL" id="JEOB01000003">
    <property type="protein sequence ID" value="EXM39007.1"/>
    <property type="molecule type" value="Genomic_DNA"/>
</dbReference>
<accession>A0A011V0N3</accession>
<dbReference type="EC" id="2.7.1.35" evidence="1"/>
<dbReference type="OrthoDB" id="9800808at2"/>
<evidence type="ECO:0000313" key="8">
    <source>
        <dbReference type="Proteomes" id="UP000021369"/>
    </source>
</evidence>
<reference evidence="7 8" key="1">
    <citation type="submission" date="2013-06" db="EMBL/GenBank/DDBJ databases">
        <title>Rumen cellulosomics: divergent fiber-degrading strategies revealed by comparative genome-wide analysis of six Ruminococcal strains.</title>
        <authorList>
            <person name="Dassa B."/>
            <person name="Borovok I."/>
            <person name="Lamed R."/>
            <person name="Flint H."/>
            <person name="Yeoman C.J."/>
            <person name="White B."/>
            <person name="Bayer E.A."/>
        </authorList>
    </citation>
    <scope>NUCLEOTIDE SEQUENCE [LARGE SCALE GENOMIC DNA]</scope>
    <source>
        <strain evidence="7 8">SY3</strain>
    </source>
</reference>
<dbReference type="InterPro" id="IPR029056">
    <property type="entry name" value="Ribokinase-like"/>
</dbReference>
<evidence type="ECO:0000256" key="1">
    <source>
        <dbReference type="ARBA" id="ARBA00012104"/>
    </source>
</evidence>
<dbReference type="NCBIfam" id="NF005491">
    <property type="entry name" value="PRK07105.1"/>
    <property type="match status" value="1"/>
</dbReference>
<dbReference type="AlphaFoldDB" id="A0A011V0N3"/>
<protein>
    <recommendedName>
        <fullName evidence="1">pyridoxal kinase</fullName>
        <ecNumber evidence="1">2.7.1.35</ecNumber>
    </recommendedName>
</protein>
<dbReference type="Proteomes" id="UP000021369">
    <property type="component" value="Unassembled WGS sequence"/>
</dbReference>
<dbReference type="SUPFAM" id="SSF53613">
    <property type="entry name" value="Ribokinase-like"/>
    <property type="match status" value="1"/>
</dbReference>
<keyword evidence="2" id="KW-0808">Transferase</keyword>
<dbReference type="GO" id="GO:0008478">
    <property type="term" value="F:pyridoxal kinase activity"/>
    <property type="evidence" value="ECO:0007669"/>
    <property type="project" value="UniProtKB-EC"/>
</dbReference>
<dbReference type="GO" id="GO:0009443">
    <property type="term" value="P:pyridoxal 5'-phosphate salvage"/>
    <property type="evidence" value="ECO:0007669"/>
    <property type="project" value="InterPro"/>
</dbReference>
<dbReference type="PATRIC" id="fig|1341156.4.peg.2327"/>
<dbReference type="PANTHER" id="PTHR10534">
    <property type="entry name" value="PYRIDOXAL KINASE"/>
    <property type="match status" value="1"/>
</dbReference>
<keyword evidence="8" id="KW-1185">Reference proteome</keyword>
<keyword evidence="5" id="KW-0067">ATP-binding</keyword>
<name>A0A011V0N3_RUMAL</name>
<dbReference type="InterPro" id="IPR013749">
    <property type="entry name" value="PM/HMP-P_kinase-1"/>
</dbReference>
<evidence type="ECO:0000256" key="3">
    <source>
        <dbReference type="ARBA" id="ARBA00022741"/>
    </source>
</evidence>
<dbReference type="RefSeq" id="WP_024858271.1">
    <property type="nucleotide sequence ID" value="NZ_JEOB01000003.1"/>
</dbReference>
<evidence type="ECO:0000259" key="6">
    <source>
        <dbReference type="Pfam" id="PF08543"/>
    </source>
</evidence>
<organism evidence="7 8">
    <name type="scientific">Ruminococcus albus SY3</name>
    <dbReference type="NCBI Taxonomy" id="1341156"/>
    <lineage>
        <taxon>Bacteria</taxon>
        <taxon>Bacillati</taxon>
        <taxon>Bacillota</taxon>
        <taxon>Clostridia</taxon>
        <taxon>Eubacteriales</taxon>
        <taxon>Oscillospiraceae</taxon>
        <taxon>Ruminococcus</taxon>
    </lineage>
</organism>
<proteinExistence type="predicted"/>
<dbReference type="CDD" id="cd01173">
    <property type="entry name" value="pyridoxal_pyridoxamine_kinase"/>
    <property type="match status" value="1"/>
</dbReference>
<dbReference type="Pfam" id="PF08543">
    <property type="entry name" value="Phos_pyr_kin"/>
    <property type="match status" value="1"/>
</dbReference>
<keyword evidence="3" id="KW-0547">Nucleotide-binding</keyword>
<dbReference type="PANTHER" id="PTHR10534:SF2">
    <property type="entry name" value="PYRIDOXAL KINASE"/>
    <property type="match status" value="1"/>
</dbReference>
<comment type="caution">
    <text evidence="7">The sequence shown here is derived from an EMBL/GenBank/DDBJ whole genome shotgun (WGS) entry which is preliminary data.</text>
</comment>
<dbReference type="GO" id="GO:0005524">
    <property type="term" value="F:ATP binding"/>
    <property type="evidence" value="ECO:0007669"/>
    <property type="project" value="UniProtKB-KW"/>
</dbReference>